<sequence length="169" mass="18060">MEIVRDDVFDAVRRGYAELEFASGDEITAYFDAIETTDILGHSNHIKGILFEQQYVDALETSGIAASLFETTNHPGTDVMLFGGLDGTTEIQLKATDSVSYVTGAMEEDPEIAFAVTSEVAAQMGSELVIDAGIENAALESAVTDTLFDEAVSPFGALSLVRLLIGLPF</sequence>
<dbReference type="AlphaFoldDB" id="A0A291LZW1"/>
<name>A0A291LZW1_9RHOB</name>
<organism evidence="1 2">
    <name type="scientific">Pacificitalea manganoxidans</name>
    <dbReference type="NCBI Taxonomy" id="1411902"/>
    <lineage>
        <taxon>Bacteria</taxon>
        <taxon>Pseudomonadati</taxon>
        <taxon>Pseudomonadota</taxon>
        <taxon>Alphaproteobacteria</taxon>
        <taxon>Rhodobacterales</taxon>
        <taxon>Paracoccaceae</taxon>
        <taxon>Pacificitalea</taxon>
    </lineage>
</organism>
<proteinExistence type="predicted"/>
<keyword evidence="2" id="KW-1185">Reference proteome</keyword>
<accession>A0A291LZW1</accession>
<dbReference type="KEGG" id="cmag:CBW24_08590"/>
<dbReference type="OrthoDB" id="7845154at2"/>
<protein>
    <submittedName>
        <fullName evidence="1">Uncharacterized protein</fullName>
    </submittedName>
</protein>
<dbReference type="RefSeq" id="WP_097373337.1">
    <property type="nucleotide sequence ID" value="NZ_CP021404.1"/>
</dbReference>
<dbReference type="EMBL" id="CP021404">
    <property type="protein sequence ID" value="ATI42058.1"/>
    <property type="molecule type" value="Genomic_DNA"/>
</dbReference>
<dbReference type="Proteomes" id="UP000219050">
    <property type="component" value="Chromosome"/>
</dbReference>
<gene>
    <name evidence="1" type="ORF">CBW24_08590</name>
</gene>
<reference evidence="1 2" key="1">
    <citation type="submission" date="2017-05" db="EMBL/GenBank/DDBJ databases">
        <title>Comparative genomic and metabolic analysis of manganese-oxidizing mechanisms in Celeribater manganoxidans DY25T: its adaption to the environment of polymetallic nodule.</title>
        <authorList>
            <person name="Wang X."/>
        </authorList>
    </citation>
    <scope>NUCLEOTIDE SEQUENCE [LARGE SCALE GENOMIC DNA]</scope>
    <source>
        <strain evidence="1 2">DY25</strain>
    </source>
</reference>
<evidence type="ECO:0000313" key="2">
    <source>
        <dbReference type="Proteomes" id="UP000219050"/>
    </source>
</evidence>
<evidence type="ECO:0000313" key="1">
    <source>
        <dbReference type="EMBL" id="ATI42058.1"/>
    </source>
</evidence>